<protein>
    <submittedName>
        <fullName evidence="7">Transcription regulator hth gntr</fullName>
    </submittedName>
</protein>
<dbReference type="Pfam" id="PF00392">
    <property type="entry name" value="GntR"/>
    <property type="match status" value="1"/>
</dbReference>
<dbReference type="GO" id="GO:0030170">
    <property type="term" value="F:pyridoxal phosphate binding"/>
    <property type="evidence" value="ECO:0007669"/>
    <property type="project" value="InterPro"/>
</dbReference>
<keyword evidence="2" id="KW-0663">Pyridoxal phosphate</keyword>
<comment type="similarity">
    <text evidence="1">In the C-terminal section; belongs to the class-I pyridoxal-phosphate-dependent aminotransferase family.</text>
</comment>
<dbReference type="GO" id="GO:0003700">
    <property type="term" value="F:DNA-binding transcription factor activity"/>
    <property type="evidence" value="ECO:0007669"/>
    <property type="project" value="InterPro"/>
</dbReference>
<dbReference type="PROSITE" id="PS50949">
    <property type="entry name" value="HTH_GNTR"/>
    <property type="match status" value="1"/>
</dbReference>
<dbReference type="InterPro" id="IPR015421">
    <property type="entry name" value="PyrdxlP-dep_Trfase_major"/>
</dbReference>
<dbReference type="InterPro" id="IPR015422">
    <property type="entry name" value="PyrdxlP-dep_Trfase_small"/>
</dbReference>
<dbReference type="Gene3D" id="1.10.10.10">
    <property type="entry name" value="Winged helix-like DNA-binding domain superfamily/Winged helix DNA-binding domain"/>
    <property type="match status" value="1"/>
</dbReference>
<accession>A0A4U8YY49</accession>
<evidence type="ECO:0000256" key="3">
    <source>
        <dbReference type="ARBA" id="ARBA00023015"/>
    </source>
</evidence>
<proteinExistence type="inferred from homology"/>
<organism evidence="7 8">
    <name type="scientific">Desulfoluna butyratoxydans</name>
    <dbReference type="NCBI Taxonomy" id="231438"/>
    <lineage>
        <taxon>Bacteria</taxon>
        <taxon>Pseudomonadati</taxon>
        <taxon>Thermodesulfobacteriota</taxon>
        <taxon>Desulfobacteria</taxon>
        <taxon>Desulfobacterales</taxon>
        <taxon>Desulfolunaceae</taxon>
        <taxon>Desulfoluna</taxon>
    </lineage>
</organism>
<dbReference type="SMART" id="SM00345">
    <property type="entry name" value="HTH_GNTR"/>
    <property type="match status" value="1"/>
</dbReference>
<dbReference type="RefSeq" id="WP_180144086.1">
    <property type="nucleotide sequence ID" value="NZ_CAADHO010000009.1"/>
</dbReference>
<dbReference type="InterPro" id="IPR036388">
    <property type="entry name" value="WH-like_DNA-bd_sf"/>
</dbReference>
<evidence type="ECO:0000256" key="5">
    <source>
        <dbReference type="ARBA" id="ARBA00023163"/>
    </source>
</evidence>
<name>A0A4U8YY49_9BACT</name>
<sequence length="480" mass="52441">MKANVAEKKGEQPLYEEVAGRLALMVREGTFLPGEKVPSIRAMSQRLKVSINTVKTAYGLLEDRRVIEARPQSGYYVCARLPEIPREPDVRRPILNAAAVEAGEMVSRIMRDVNDPKRVQFGAAIPDPAILPSEKLGRIMAAEVRRTKGHGTDYAMGSGLPKLRHQIARHMLNAGVTLSPDEILITSGASEGVSLAMKVLCRPGDTVVTGAPVYFNFLQLFRELGLKVLEIPSSPVDGIHLDALERALSRNRVSACLQVTNFNNPLGVSLSEEKKKALVALLARYQVPLVEDDINGDIAFEGRRPGVCKAYDKSGMVILCSSFSKTLAPGYRVGWMVSGRFQERMQRLKMVSSLATALPPQLAVAEFLANGGYEHHLRGLRRTCAQRVAAMGEMVGETFPKGTRVTRPWGGFTLWVEMPQAVDSLKLYAAVEPLGITVAPGALFSLGDTYQHYLRLNAAAFTPETRWALKAVGDAAHALV</sequence>
<keyword evidence="5" id="KW-0804">Transcription</keyword>
<evidence type="ECO:0000256" key="2">
    <source>
        <dbReference type="ARBA" id="ARBA00022898"/>
    </source>
</evidence>
<dbReference type="InterPro" id="IPR000524">
    <property type="entry name" value="Tscrpt_reg_HTH_GntR"/>
</dbReference>
<keyword evidence="3" id="KW-0805">Transcription regulation</keyword>
<dbReference type="PANTHER" id="PTHR46577:SF2">
    <property type="entry name" value="TRANSCRIPTIONAL REGULATORY PROTEIN"/>
    <property type="match status" value="1"/>
</dbReference>
<dbReference type="CDD" id="cd00609">
    <property type="entry name" value="AAT_like"/>
    <property type="match status" value="1"/>
</dbReference>
<dbReference type="InterPro" id="IPR051446">
    <property type="entry name" value="HTH_trans_reg/aminotransferase"/>
</dbReference>
<evidence type="ECO:0000256" key="4">
    <source>
        <dbReference type="ARBA" id="ARBA00023125"/>
    </source>
</evidence>
<dbReference type="InterPro" id="IPR004839">
    <property type="entry name" value="Aminotransferase_I/II_large"/>
</dbReference>
<evidence type="ECO:0000259" key="6">
    <source>
        <dbReference type="PROSITE" id="PS50949"/>
    </source>
</evidence>
<dbReference type="PANTHER" id="PTHR46577">
    <property type="entry name" value="HTH-TYPE TRANSCRIPTIONAL REGULATORY PROTEIN GABR"/>
    <property type="match status" value="1"/>
</dbReference>
<dbReference type="CDD" id="cd07377">
    <property type="entry name" value="WHTH_GntR"/>
    <property type="match status" value="1"/>
</dbReference>
<reference evidence="7 8" key="1">
    <citation type="submission" date="2019-03" db="EMBL/GenBank/DDBJ databases">
        <authorList>
            <person name="Nijsse B."/>
        </authorList>
    </citation>
    <scope>NUCLEOTIDE SEQUENCE [LARGE SCALE GENOMIC DNA]</scope>
    <source>
        <strain evidence="7">Desulfoluna butyratoxydans MSL71</strain>
    </source>
</reference>
<dbReference type="SUPFAM" id="SSF53383">
    <property type="entry name" value="PLP-dependent transferases"/>
    <property type="match status" value="1"/>
</dbReference>
<evidence type="ECO:0000313" key="8">
    <source>
        <dbReference type="Proteomes" id="UP000507962"/>
    </source>
</evidence>
<dbReference type="EMBL" id="CAADHO010000009">
    <property type="protein sequence ID" value="VFQ46413.1"/>
    <property type="molecule type" value="Genomic_DNA"/>
</dbReference>
<feature type="domain" description="HTH gntR-type" evidence="6">
    <location>
        <begin position="12"/>
        <end position="80"/>
    </location>
</feature>
<dbReference type="InterPro" id="IPR015424">
    <property type="entry name" value="PyrdxlP-dep_Trfase"/>
</dbReference>
<gene>
    <name evidence="7" type="ORF">MSL71_40770</name>
</gene>
<dbReference type="Proteomes" id="UP000507962">
    <property type="component" value="Unassembled WGS sequence"/>
</dbReference>
<evidence type="ECO:0000256" key="1">
    <source>
        <dbReference type="ARBA" id="ARBA00005384"/>
    </source>
</evidence>
<keyword evidence="8" id="KW-1185">Reference proteome</keyword>
<dbReference type="GO" id="GO:0003677">
    <property type="term" value="F:DNA binding"/>
    <property type="evidence" value="ECO:0007669"/>
    <property type="project" value="UniProtKB-KW"/>
</dbReference>
<dbReference type="Gene3D" id="3.40.640.10">
    <property type="entry name" value="Type I PLP-dependent aspartate aminotransferase-like (Major domain)"/>
    <property type="match status" value="1"/>
</dbReference>
<keyword evidence="4" id="KW-0238">DNA-binding</keyword>
<dbReference type="Gene3D" id="3.90.1150.10">
    <property type="entry name" value="Aspartate Aminotransferase, domain 1"/>
    <property type="match status" value="1"/>
</dbReference>
<evidence type="ECO:0000313" key="7">
    <source>
        <dbReference type="EMBL" id="VFQ46413.1"/>
    </source>
</evidence>
<dbReference type="SUPFAM" id="SSF46785">
    <property type="entry name" value="Winged helix' DNA-binding domain"/>
    <property type="match status" value="1"/>
</dbReference>
<dbReference type="InterPro" id="IPR036390">
    <property type="entry name" value="WH_DNA-bd_sf"/>
</dbReference>
<dbReference type="AlphaFoldDB" id="A0A4U8YY49"/>
<dbReference type="Pfam" id="PF00155">
    <property type="entry name" value="Aminotran_1_2"/>
    <property type="match status" value="1"/>
</dbReference>